<gene>
    <name evidence="17" type="primary">cadA</name>
    <name evidence="17" type="ORF">ENE75_23720</name>
</gene>
<dbReference type="EMBL" id="SACT01000013">
    <property type="protein sequence ID" value="RVT47712.1"/>
    <property type="molecule type" value="Genomic_DNA"/>
</dbReference>
<feature type="domain" description="HMA" evidence="16">
    <location>
        <begin position="46"/>
        <end position="112"/>
    </location>
</feature>
<proteinExistence type="inferred from homology"/>
<dbReference type="PANTHER" id="PTHR43520:SF5">
    <property type="entry name" value="CATION-TRANSPORTING P-TYPE ATPASE-RELATED"/>
    <property type="match status" value="1"/>
</dbReference>
<keyword evidence="4 15" id="KW-1003">Cell membrane</keyword>
<evidence type="ECO:0000256" key="14">
    <source>
        <dbReference type="ARBA" id="ARBA00023136"/>
    </source>
</evidence>
<dbReference type="Gene3D" id="3.40.50.1000">
    <property type="entry name" value="HAD superfamily/HAD-like"/>
    <property type="match status" value="1"/>
</dbReference>
<dbReference type="InterPro" id="IPR059000">
    <property type="entry name" value="ATPase_P-type_domA"/>
</dbReference>
<evidence type="ECO:0000256" key="13">
    <source>
        <dbReference type="ARBA" id="ARBA00023065"/>
    </source>
</evidence>
<dbReference type="Pfam" id="PF00122">
    <property type="entry name" value="E1-E2_ATPase"/>
    <property type="match status" value="1"/>
</dbReference>
<evidence type="ECO:0000256" key="5">
    <source>
        <dbReference type="ARBA" id="ARBA00022553"/>
    </source>
</evidence>
<evidence type="ECO:0000313" key="18">
    <source>
        <dbReference type="Proteomes" id="UP000288178"/>
    </source>
</evidence>
<evidence type="ECO:0000256" key="3">
    <source>
        <dbReference type="ARBA" id="ARBA00022448"/>
    </source>
</evidence>
<dbReference type="GO" id="GO:0016887">
    <property type="term" value="F:ATP hydrolysis activity"/>
    <property type="evidence" value="ECO:0007669"/>
    <property type="project" value="InterPro"/>
</dbReference>
<keyword evidence="3" id="KW-0813">Transport</keyword>
<evidence type="ECO:0000256" key="15">
    <source>
        <dbReference type="RuleBase" id="RU362081"/>
    </source>
</evidence>
<keyword evidence="10" id="KW-0460">Magnesium</keyword>
<evidence type="ECO:0000256" key="2">
    <source>
        <dbReference type="ARBA" id="ARBA00006024"/>
    </source>
</evidence>
<evidence type="ECO:0000256" key="11">
    <source>
        <dbReference type="ARBA" id="ARBA00022967"/>
    </source>
</evidence>
<accession>A0A437JLS8</accession>
<dbReference type="GO" id="GO:0005886">
    <property type="term" value="C:plasma membrane"/>
    <property type="evidence" value="ECO:0007669"/>
    <property type="project" value="UniProtKB-SubCell"/>
</dbReference>
<protein>
    <submittedName>
        <fullName evidence="17">Cadmium-translocating P-type ATPase</fullName>
        <ecNumber evidence="17">3.6.3.3</ecNumber>
    </submittedName>
</protein>
<dbReference type="InterPro" id="IPR006121">
    <property type="entry name" value="HMA_dom"/>
</dbReference>
<feature type="transmembrane region" description="Helical" evidence="15">
    <location>
        <begin position="203"/>
        <end position="225"/>
    </location>
</feature>
<evidence type="ECO:0000256" key="4">
    <source>
        <dbReference type="ARBA" id="ARBA00022475"/>
    </source>
</evidence>
<dbReference type="InterPro" id="IPR018303">
    <property type="entry name" value="ATPase_P-typ_P_site"/>
</dbReference>
<reference evidence="17 18" key="1">
    <citation type="submission" date="2019-01" db="EMBL/GenBank/DDBJ databases">
        <authorList>
            <person name="Chen W.-M."/>
        </authorList>
    </citation>
    <scope>NUCLEOTIDE SEQUENCE [LARGE SCALE GENOMIC DNA]</scope>
    <source>
        <strain evidence="17 18">ICH-3</strain>
    </source>
</reference>
<name>A0A437JLS8_9BURK</name>
<evidence type="ECO:0000256" key="12">
    <source>
        <dbReference type="ARBA" id="ARBA00022989"/>
    </source>
</evidence>
<evidence type="ECO:0000256" key="9">
    <source>
        <dbReference type="ARBA" id="ARBA00022840"/>
    </source>
</evidence>
<dbReference type="NCBIfam" id="TIGR01512">
    <property type="entry name" value="ATPase-IB2_Cd"/>
    <property type="match status" value="1"/>
</dbReference>
<dbReference type="EC" id="3.6.3.3" evidence="17"/>
<dbReference type="Gene3D" id="3.30.70.100">
    <property type="match status" value="1"/>
</dbReference>
<keyword evidence="14 15" id="KW-0472">Membrane</keyword>
<keyword evidence="12 15" id="KW-1133">Transmembrane helix</keyword>
<dbReference type="FunFam" id="3.30.70.100:FF:000001">
    <property type="entry name" value="ATPase copper transporting beta"/>
    <property type="match status" value="1"/>
</dbReference>
<dbReference type="PROSITE" id="PS00154">
    <property type="entry name" value="ATPASE_E1_E2"/>
    <property type="match status" value="1"/>
</dbReference>
<keyword evidence="11" id="KW-1278">Translocase</keyword>
<dbReference type="Proteomes" id="UP000288178">
    <property type="component" value="Unassembled WGS sequence"/>
</dbReference>
<dbReference type="Pfam" id="PF00702">
    <property type="entry name" value="Hydrolase"/>
    <property type="match status" value="1"/>
</dbReference>
<keyword evidence="13" id="KW-0406">Ion transport</keyword>
<comment type="subcellular location">
    <subcellularLocation>
        <location evidence="1">Cell membrane</location>
        <topology evidence="1">Multi-pass membrane protein</topology>
    </subcellularLocation>
</comment>
<sequence length="758" mass="78978">MSSTTPLPATPVDLSAPSGEAAVVDDPLAYAEFTRQRVDAAGRTVCDSGLQIAGITCAACSGILESALTRVDGVLEARVSAASARASVQWDPARTRPSALIAAIRGAGYDAVPDAAAPARELRRQEHRRALWRWFVAAFCSMQVMMLATPSYVAEPGDLAEDLRQLLNWGQWVLTLPVVLFAAGPFFRAAWRGLRQRRIGMDLPVAVGIATAFASSMGATFVPGGAFGHEVWYDSVSMFVAFLLGARYLELRTRHRAQADLEASLATMPATARRETADGALETISVRRLRPGDVVQVPLGEAFPADGMLLGGATEADEALLTGESTPVAKAPGAALVAGSLNVGAPVRLRVDRVGADTRYEAIVAMMRDAMTQRPAAVQVADRWAGPFLWAVLLLAAGAAAVWSLIDPARALPVAVAVLVVTCPCALSLAAPAAMVAAAGGLSRRGVMLQRLDALESLARADDLFVDKTGTLTDDRGAAASLVALAPEVDLPLAESAALALATRSTHPLSAALASSLAAMPLAMRRVEESAGQGLEGEDDQGRRWQLGSAAWLAPDMSLPDDARAVLALDGRPVAQVVRPETLREDAAPALAALAAQGLPATLLSGDRDARVQAMAGRLGITQAVGDASPEDKLAAVQAAQAAGHRVLMVGDGVNDAPVLARADVSLAMGHGALVARAQADAVVVSGRWHDVLRARLTAVRTLAIVRQNLVWAVAYNAIGIPLTVIGWLPPWAAGLGMAASSLTVVLNALRAARDPLR</sequence>
<dbReference type="GO" id="GO:0005507">
    <property type="term" value="F:copper ion binding"/>
    <property type="evidence" value="ECO:0007669"/>
    <property type="project" value="TreeGrafter"/>
</dbReference>
<comment type="caution">
    <text evidence="17">The sequence shown here is derived from an EMBL/GenBank/DDBJ whole genome shotgun (WGS) entry which is preliminary data.</text>
</comment>
<dbReference type="GO" id="GO:0055070">
    <property type="term" value="P:copper ion homeostasis"/>
    <property type="evidence" value="ECO:0007669"/>
    <property type="project" value="TreeGrafter"/>
</dbReference>
<dbReference type="OrthoDB" id="8552908at2"/>
<dbReference type="SUPFAM" id="SSF81665">
    <property type="entry name" value="Calcium ATPase, transmembrane domain M"/>
    <property type="match status" value="1"/>
</dbReference>
<comment type="similarity">
    <text evidence="2 15">Belongs to the cation transport ATPase (P-type) (TC 3.A.3) family. Type IB subfamily.</text>
</comment>
<evidence type="ECO:0000256" key="7">
    <source>
        <dbReference type="ARBA" id="ARBA00022723"/>
    </source>
</evidence>
<dbReference type="Gene3D" id="3.40.1110.10">
    <property type="entry name" value="Calcium-transporting ATPase, cytoplasmic domain N"/>
    <property type="match status" value="1"/>
</dbReference>
<dbReference type="Pfam" id="PF00403">
    <property type="entry name" value="HMA"/>
    <property type="match status" value="1"/>
</dbReference>
<dbReference type="NCBIfam" id="TIGR01525">
    <property type="entry name" value="ATPase-IB_hvy"/>
    <property type="match status" value="1"/>
</dbReference>
<dbReference type="InterPro" id="IPR027256">
    <property type="entry name" value="P-typ_ATPase_IB"/>
</dbReference>
<keyword evidence="17" id="KW-0378">Hydrolase</keyword>
<feature type="transmembrane region" description="Helical" evidence="15">
    <location>
        <begin position="388"/>
        <end position="406"/>
    </location>
</feature>
<keyword evidence="5" id="KW-0597">Phosphoprotein</keyword>
<dbReference type="AlphaFoldDB" id="A0A437JLS8"/>
<evidence type="ECO:0000259" key="16">
    <source>
        <dbReference type="PROSITE" id="PS50846"/>
    </source>
</evidence>
<organism evidence="17 18">
    <name type="scientific">Rubrivivax albus</name>
    <dbReference type="NCBI Taxonomy" id="2499835"/>
    <lineage>
        <taxon>Bacteria</taxon>
        <taxon>Pseudomonadati</taxon>
        <taxon>Pseudomonadota</taxon>
        <taxon>Betaproteobacteria</taxon>
        <taxon>Burkholderiales</taxon>
        <taxon>Sphaerotilaceae</taxon>
        <taxon>Rubrivivax</taxon>
    </lineage>
</organism>
<keyword evidence="8 15" id="KW-0547">Nucleotide-binding</keyword>
<keyword evidence="9 15" id="KW-0067">ATP-binding</keyword>
<dbReference type="PRINTS" id="PR00119">
    <property type="entry name" value="CATATPASE"/>
</dbReference>
<dbReference type="InterPro" id="IPR036412">
    <property type="entry name" value="HAD-like_sf"/>
</dbReference>
<dbReference type="SUPFAM" id="SSF55008">
    <property type="entry name" value="HMA, heavy metal-associated domain"/>
    <property type="match status" value="1"/>
</dbReference>
<dbReference type="InterPro" id="IPR023299">
    <property type="entry name" value="ATPase_P-typ_cyto_dom_N"/>
</dbReference>
<evidence type="ECO:0000256" key="8">
    <source>
        <dbReference type="ARBA" id="ARBA00022741"/>
    </source>
</evidence>
<dbReference type="InterPro" id="IPR001757">
    <property type="entry name" value="P_typ_ATPase"/>
</dbReference>
<dbReference type="GO" id="GO:0043682">
    <property type="term" value="F:P-type divalent copper transporter activity"/>
    <property type="evidence" value="ECO:0007669"/>
    <property type="project" value="TreeGrafter"/>
</dbReference>
<feature type="transmembrane region" description="Helical" evidence="15">
    <location>
        <begin position="169"/>
        <end position="191"/>
    </location>
</feature>
<dbReference type="GO" id="GO:0005524">
    <property type="term" value="F:ATP binding"/>
    <property type="evidence" value="ECO:0007669"/>
    <property type="project" value="UniProtKB-UniRule"/>
</dbReference>
<dbReference type="Gene3D" id="2.70.150.10">
    <property type="entry name" value="Calcium-transporting ATPase, cytoplasmic transduction domain A"/>
    <property type="match status" value="1"/>
</dbReference>
<keyword evidence="6 15" id="KW-0812">Transmembrane</keyword>
<dbReference type="PROSITE" id="PS50846">
    <property type="entry name" value="HMA_2"/>
    <property type="match status" value="1"/>
</dbReference>
<dbReference type="InterPro" id="IPR008250">
    <property type="entry name" value="ATPase_P-typ_transduc_dom_A_sf"/>
</dbReference>
<dbReference type="PANTHER" id="PTHR43520">
    <property type="entry name" value="ATP7, ISOFORM B"/>
    <property type="match status" value="1"/>
</dbReference>
<dbReference type="InterPro" id="IPR023214">
    <property type="entry name" value="HAD_sf"/>
</dbReference>
<keyword evidence="18" id="KW-1185">Reference proteome</keyword>
<feature type="transmembrane region" description="Helical" evidence="15">
    <location>
        <begin position="412"/>
        <end position="442"/>
    </location>
</feature>
<feature type="transmembrane region" description="Helical" evidence="15">
    <location>
        <begin position="710"/>
        <end position="729"/>
    </location>
</feature>
<feature type="transmembrane region" description="Helical" evidence="15">
    <location>
        <begin position="130"/>
        <end position="149"/>
    </location>
</feature>
<dbReference type="InterPro" id="IPR023298">
    <property type="entry name" value="ATPase_P-typ_TM_dom_sf"/>
</dbReference>
<dbReference type="SUPFAM" id="SSF81653">
    <property type="entry name" value="Calcium ATPase, transduction domain A"/>
    <property type="match status" value="1"/>
</dbReference>
<dbReference type="SUPFAM" id="SSF56784">
    <property type="entry name" value="HAD-like"/>
    <property type="match status" value="1"/>
</dbReference>
<evidence type="ECO:0000256" key="1">
    <source>
        <dbReference type="ARBA" id="ARBA00004651"/>
    </source>
</evidence>
<evidence type="ECO:0000256" key="10">
    <source>
        <dbReference type="ARBA" id="ARBA00022842"/>
    </source>
</evidence>
<dbReference type="NCBIfam" id="TIGR01494">
    <property type="entry name" value="ATPase_P-type"/>
    <property type="match status" value="2"/>
</dbReference>
<feature type="transmembrane region" description="Helical" evidence="15">
    <location>
        <begin position="231"/>
        <end position="249"/>
    </location>
</feature>
<dbReference type="InterPro" id="IPR036163">
    <property type="entry name" value="HMA_dom_sf"/>
</dbReference>
<evidence type="ECO:0000313" key="17">
    <source>
        <dbReference type="EMBL" id="RVT47712.1"/>
    </source>
</evidence>
<dbReference type="CDD" id="cd00371">
    <property type="entry name" value="HMA"/>
    <property type="match status" value="1"/>
</dbReference>
<evidence type="ECO:0000256" key="6">
    <source>
        <dbReference type="ARBA" id="ARBA00022692"/>
    </source>
</evidence>
<keyword evidence="7 15" id="KW-0479">Metal-binding</keyword>